<sequence length="224" mass="25358">METVYYLRCFLLRLVVSNYPFLVSIMEKYELQETLASGSTAKIKKAVVVGNEKCAVKLISKGDMSLQMFLREAKIHGSLRHPNIVEFVDSYEDRERYCIVMKLGYGEVGNMIWSGVGLDPLLAHFYFRQLVSAVKYLHSKGVCHRDIKPENMLIDGNGNLLLSDFGFSTLFFHKGRRRRLRSFVGSLEYMAPEVFEGDYDGSLADIWSCGISLVVFLTGTLPVG</sequence>
<dbReference type="GeneID" id="20520962"/>
<evidence type="ECO:0000256" key="4">
    <source>
        <dbReference type="ARBA" id="ARBA00022527"/>
    </source>
</evidence>
<dbReference type="RefSeq" id="XP_009264169.1">
    <property type="nucleotide sequence ID" value="XM_009265894.1"/>
</dbReference>
<dbReference type="OrthoDB" id="539158at2759"/>
<dbReference type="PANTHER" id="PTHR24346">
    <property type="entry name" value="MAP/MICROTUBULE AFFINITY-REGULATING KINASE"/>
    <property type="match status" value="1"/>
</dbReference>
<reference evidence="10 11" key="1">
    <citation type="journal article" date="2012" name="Proc. Natl. Acad. Sci. U.S.A.">
        <title>Gain and loss of multiple functionally related, horizontally transferred genes in the reduced genomes of two microsporidian parasites.</title>
        <authorList>
            <person name="Pombert J.-F."/>
            <person name="Selman M."/>
            <person name="Burki F."/>
            <person name="Bardell F.T."/>
            <person name="Farinelli L."/>
            <person name="Solter L.F."/>
            <person name="Whitman D.W."/>
            <person name="Weiss L.M."/>
            <person name="Corradi N."/>
            <person name="Keeling P.J."/>
        </authorList>
    </citation>
    <scope>NUCLEOTIDE SEQUENCE [LARGE SCALE GENOMIC DNA]</scope>
    <source>
        <strain evidence="10 11">SJ-2008</strain>
    </source>
</reference>
<evidence type="ECO:0000313" key="10">
    <source>
        <dbReference type="EMBL" id="AFN82672.1"/>
    </source>
</evidence>
<dbReference type="KEGG" id="ero:EROM_030510"/>
<evidence type="ECO:0000256" key="2">
    <source>
        <dbReference type="ARBA" id="ARBA00010791"/>
    </source>
</evidence>
<dbReference type="Proteomes" id="UP000010094">
    <property type="component" value="Chromosome III"/>
</dbReference>
<dbReference type="FunFam" id="1.10.510.10:FF:000571">
    <property type="entry name" value="Maternal embryonic leucine zipper kinase"/>
    <property type="match status" value="1"/>
</dbReference>
<dbReference type="AlphaFoldDB" id="I7AQU1"/>
<dbReference type="HOGENOM" id="CLU_000288_63_0_1"/>
<evidence type="ECO:0000313" key="11">
    <source>
        <dbReference type="Proteomes" id="UP000010094"/>
    </source>
</evidence>
<keyword evidence="7" id="KW-0418">Kinase</keyword>
<dbReference type="SUPFAM" id="SSF56112">
    <property type="entry name" value="Protein kinase-like (PK-like)"/>
    <property type="match status" value="1"/>
</dbReference>
<dbReference type="PROSITE" id="PS00108">
    <property type="entry name" value="PROTEIN_KINASE_ST"/>
    <property type="match status" value="1"/>
</dbReference>
<evidence type="ECO:0000256" key="1">
    <source>
        <dbReference type="ARBA" id="ARBA00004496"/>
    </source>
</evidence>
<evidence type="ECO:0000256" key="3">
    <source>
        <dbReference type="ARBA" id="ARBA00022490"/>
    </source>
</evidence>
<protein>
    <submittedName>
        <fullName evidence="10">CHK1-like Ser/Thr protein kinase</fullName>
    </submittedName>
</protein>
<keyword evidence="4" id="KW-0723">Serine/threonine-protein kinase</keyword>
<dbReference type="InterPro" id="IPR011009">
    <property type="entry name" value="Kinase-like_dom_sf"/>
</dbReference>
<keyword evidence="5" id="KW-0808">Transferase</keyword>
<evidence type="ECO:0000256" key="7">
    <source>
        <dbReference type="ARBA" id="ARBA00022777"/>
    </source>
</evidence>
<organism evidence="10 11">
    <name type="scientific">Encephalitozoon romaleae (strain SJ-2008)</name>
    <name type="common">Microsporidian parasite</name>
    <dbReference type="NCBI Taxonomy" id="1178016"/>
    <lineage>
        <taxon>Eukaryota</taxon>
        <taxon>Fungi</taxon>
        <taxon>Fungi incertae sedis</taxon>
        <taxon>Microsporidia</taxon>
        <taxon>Unikaryonidae</taxon>
        <taxon>Encephalitozoon</taxon>
    </lineage>
</organism>
<dbReference type="PANTHER" id="PTHR24346:SF82">
    <property type="entry name" value="KP78A-RELATED"/>
    <property type="match status" value="1"/>
</dbReference>
<keyword evidence="6" id="KW-0547">Nucleotide-binding</keyword>
<feature type="domain" description="Protein kinase" evidence="9">
    <location>
        <begin position="29"/>
        <end position="224"/>
    </location>
</feature>
<dbReference type="Pfam" id="PF00069">
    <property type="entry name" value="Pkinase"/>
    <property type="match status" value="1"/>
</dbReference>
<accession>I7AQU1</accession>
<keyword evidence="8" id="KW-0067">ATP-binding</keyword>
<dbReference type="InterPro" id="IPR008271">
    <property type="entry name" value="Ser/Thr_kinase_AS"/>
</dbReference>
<keyword evidence="11" id="KW-1185">Reference proteome</keyword>
<evidence type="ECO:0000256" key="5">
    <source>
        <dbReference type="ARBA" id="ARBA00022679"/>
    </source>
</evidence>
<dbReference type="GO" id="GO:0005737">
    <property type="term" value="C:cytoplasm"/>
    <property type="evidence" value="ECO:0007669"/>
    <property type="project" value="UniProtKB-SubCell"/>
</dbReference>
<comment type="similarity">
    <text evidence="2">Belongs to the protein kinase superfamily. CAMK Ser/Thr protein kinase family. NIM1 subfamily.</text>
</comment>
<keyword evidence="3" id="KW-0963">Cytoplasm</keyword>
<dbReference type="PROSITE" id="PS50011">
    <property type="entry name" value="PROTEIN_KINASE_DOM"/>
    <property type="match status" value="1"/>
</dbReference>
<dbReference type="Gene3D" id="1.10.510.10">
    <property type="entry name" value="Transferase(Phosphotransferase) domain 1"/>
    <property type="match status" value="1"/>
</dbReference>
<dbReference type="SMART" id="SM00220">
    <property type="entry name" value="S_TKc"/>
    <property type="match status" value="1"/>
</dbReference>
<dbReference type="GO" id="GO:0035556">
    <property type="term" value="P:intracellular signal transduction"/>
    <property type="evidence" value="ECO:0007669"/>
    <property type="project" value="TreeGrafter"/>
</dbReference>
<evidence type="ECO:0000259" key="9">
    <source>
        <dbReference type="PROSITE" id="PS50011"/>
    </source>
</evidence>
<evidence type="ECO:0000256" key="6">
    <source>
        <dbReference type="ARBA" id="ARBA00022741"/>
    </source>
</evidence>
<dbReference type="InterPro" id="IPR000719">
    <property type="entry name" value="Prot_kinase_dom"/>
</dbReference>
<dbReference type="EMBL" id="CP003520">
    <property type="protein sequence ID" value="AFN82672.1"/>
    <property type="molecule type" value="Genomic_DNA"/>
</dbReference>
<proteinExistence type="inferred from homology"/>
<dbReference type="VEuPathDB" id="MicrosporidiaDB:EROM_030510"/>
<evidence type="ECO:0000256" key="8">
    <source>
        <dbReference type="ARBA" id="ARBA00022840"/>
    </source>
</evidence>
<name>I7AQU1_ENCRO</name>
<gene>
    <name evidence="10" type="ordered locus">EROM_030510</name>
</gene>
<dbReference type="GO" id="GO:0004674">
    <property type="term" value="F:protein serine/threonine kinase activity"/>
    <property type="evidence" value="ECO:0007669"/>
    <property type="project" value="UniProtKB-KW"/>
</dbReference>
<dbReference type="GO" id="GO:0005524">
    <property type="term" value="F:ATP binding"/>
    <property type="evidence" value="ECO:0007669"/>
    <property type="project" value="UniProtKB-KW"/>
</dbReference>
<comment type="subcellular location">
    <subcellularLocation>
        <location evidence="1">Cytoplasm</location>
    </subcellularLocation>
</comment>